<feature type="region of interest" description="Disordered" evidence="1">
    <location>
        <begin position="168"/>
        <end position="250"/>
    </location>
</feature>
<gene>
    <name evidence="2" type="ORF">IWX90DRAFT_318615</name>
</gene>
<comment type="caution">
    <text evidence="2">The sequence shown here is derived from an EMBL/GenBank/DDBJ whole genome shotgun (WGS) entry which is preliminary data.</text>
</comment>
<evidence type="ECO:0000256" key="1">
    <source>
        <dbReference type="SAM" id="MobiDB-lite"/>
    </source>
</evidence>
<protein>
    <submittedName>
        <fullName evidence="2">Uncharacterized protein</fullName>
    </submittedName>
</protein>
<reference evidence="2 3" key="1">
    <citation type="journal article" date="2022" name="G3 (Bethesda)">
        <title>Enemy or ally: a genomic approach to elucidate the lifestyle of Phyllosticta citrichinaensis.</title>
        <authorList>
            <person name="Buijs V.A."/>
            <person name="Groenewald J.Z."/>
            <person name="Haridas S."/>
            <person name="LaButti K.M."/>
            <person name="Lipzen A."/>
            <person name="Martin F.M."/>
            <person name="Barry K."/>
            <person name="Grigoriev I.V."/>
            <person name="Crous P.W."/>
            <person name="Seidl M.F."/>
        </authorList>
    </citation>
    <scope>NUCLEOTIDE SEQUENCE [LARGE SCALE GENOMIC DNA]</scope>
    <source>
        <strain evidence="2 3">CBS 129764</strain>
    </source>
</reference>
<organism evidence="2 3">
    <name type="scientific">Phyllosticta citrichinensis</name>
    <dbReference type="NCBI Taxonomy" id="1130410"/>
    <lineage>
        <taxon>Eukaryota</taxon>
        <taxon>Fungi</taxon>
        <taxon>Dikarya</taxon>
        <taxon>Ascomycota</taxon>
        <taxon>Pezizomycotina</taxon>
        <taxon>Dothideomycetes</taxon>
        <taxon>Dothideomycetes incertae sedis</taxon>
        <taxon>Botryosphaeriales</taxon>
        <taxon>Phyllostictaceae</taxon>
        <taxon>Phyllosticta</taxon>
    </lineage>
</organism>
<keyword evidence="3" id="KW-1185">Reference proteome</keyword>
<evidence type="ECO:0000313" key="2">
    <source>
        <dbReference type="EMBL" id="KAK8157249.1"/>
    </source>
</evidence>
<dbReference type="Proteomes" id="UP001456524">
    <property type="component" value="Unassembled WGS sequence"/>
</dbReference>
<accession>A0ABR1XJA8</accession>
<name>A0ABR1XJA8_9PEZI</name>
<proteinExistence type="predicted"/>
<dbReference type="EMBL" id="JBBWUH010000009">
    <property type="protein sequence ID" value="KAK8157249.1"/>
    <property type="molecule type" value="Genomic_DNA"/>
</dbReference>
<sequence>MALSSNAPALANPIWPAGPISQSKMRRCFATGKHRSPLCTVNFTSQSRSRNRLYLRLGVSFGEYMVDHFLATRFICPTLRGQIRKALESLTGEDHHLVEQGQPKKLDALPQLCGNSAPGCVLCLCQSLIAVPLPQMLATTLPDLPACLSATAEQRVRVADWAEGREREMTRRIPHLPTSDGEEDSPSSSVVSDEPLRGRCIRRRQNERGAPASHCPWGNCGYRGARQGPRSSKQLKERGHQRREQRNELR</sequence>
<feature type="compositionally biased region" description="Basic and acidic residues" evidence="1">
    <location>
        <begin position="234"/>
        <end position="250"/>
    </location>
</feature>
<evidence type="ECO:0000313" key="3">
    <source>
        <dbReference type="Proteomes" id="UP001456524"/>
    </source>
</evidence>